<evidence type="ECO:0000313" key="2">
    <source>
        <dbReference type="EMBL" id="ROR54379.1"/>
    </source>
</evidence>
<dbReference type="SUPFAM" id="SSF51735">
    <property type="entry name" value="NAD(P)-binding Rossmann-fold domains"/>
    <property type="match status" value="1"/>
</dbReference>
<dbReference type="Gene3D" id="3.40.50.720">
    <property type="entry name" value="NAD(P)-binding Rossmann-like Domain"/>
    <property type="match status" value="1"/>
</dbReference>
<organism evidence="2 3">
    <name type="scientific">Luteococcus japonicus</name>
    <dbReference type="NCBI Taxonomy" id="33984"/>
    <lineage>
        <taxon>Bacteria</taxon>
        <taxon>Bacillati</taxon>
        <taxon>Actinomycetota</taxon>
        <taxon>Actinomycetes</taxon>
        <taxon>Propionibacteriales</taxon>
        <taxon>Propionibacteriaceae</taxon>
        <taxon>Luteococcus</taxon>
    </lineage>
</organism>
<dbReference type="RefSeq" id="WP_123575506.1">
    <property type="nucleotide sequence ID" value="NZ_RKHG01000001.1"/>
</dbReference>
<feature type="domain" description="NAD(P)-binding" evidence="1">
    <location>
        <begin position="10"/>
        <end position="183"/>
    </location>
</feature>
<dbReference type="InterPro" id="IPR036291">
    <property type="entry name" value="NAD(P)-bd_dom_sf"/>
</dbReference>
<evidence type="ECO:0000313" key="3">
    <source>
        <dbReference type="Proteomes" id="UP000275749"/>
    </source>
</evidence>
<accession>A0A3N1ZU48</accession>
<sequence length="281" mass="30066">MRLPTTAVTGPTGKLGQQVVKQLRNRGIPLRLLTRDPQRIRADDGIFPMGNDYAHPANSGQVLSGVETLFMVSGHESPQRAEQQVSFVRAAANAGVGHIVYTSFVGASDNSTFTLARDHGATEAAIKDSGMGFTLLRDSLYQDFAPDLVGEDDAIRGPAGEGRAAMVARADVAAVAAAVLAEPGAHAGRTYELTGPQALTMAEVAEAISHAWRRPVRYVDETLEEARASRAQFEPEEWQLEAWISTYTAIAQGTMERISEDVPTILGRPATSLAEVLSAPQ</sequence>
<reference evidence="2 3" key="1">
    <citation type="submission" date="2018-11" db="EMBL/GenBank/DDBJ databases">
        <title>Sequencing the genomes of 1000 actinobacteria strains.</title>
        <authorList>
            <person name="Klenk H.-P."/>
        </authorList>
    </citation>
    <scope>NUCLEOTIDE SEQUENCE [LARGE SCALE GENOMIC DNA]</scope>
    <source>
        <strain evidence="2 3">DSM 10546</strain>
    </source>
</reference>
<dbReference type="EMBL" id="RKHG01000001">
    <property type="protein sequence ID" value="ROR54379.1"/>
    <property type="molecule type" value="Genomic_DNA"/>
</dbReference>
<dbReference type="Gene3D" id="3.90.25.10">
    <property type="entry name" value="UDP-galactose 4-epimerase, domain 1"/>
    <property type="match status" value="1"/>
</dbReference>
<dbReference type="InterPro" id="IPR016040">
    <property type="entry name" value="NAD(P)-bd_dom"/>
</dbReference>
<dbReference type="Pfam" id="PF13460">
    <property type="entry name" value="NAD_binding_10"/>
    <property type="match status" value="1"/>
</dbReference>
<dbReference type="AlphaFoldDB" id="A0A3N1ZU48"/>
<dbReference type="PANTHER" id="PTHR47129">
    <property type="entry name" value="QUINONE OXIDOREDUCTASE 2"/>
    <property type="match status" value="1"/>
</dbReference>
<protein>
    <submittedName>
        <fullName evidence="2">Uncharacterized protein YbjT (DUF2867 family)</fullName>
    </submittedName>
</protein>
<dbReference type="Proteomes" id="UP000275749">
    <property type="component" value="Unassembled WGS sequence"/>
</dbReference>
<comment type="caution">
    <text evidence="2">The sequence shown here is derived from an EMBL/GenBank/DDBJ whole genome shotgun (WGS) entry which is preliminary data.</text>
</comment>
<name>A0A3N1ZU48_9ACTN</name>
<gene>
    <name evidence="2" type="ORF">EDD41_1582</name>
</gene>
<dbReference type="PANTHER" id="PTHR47129:SF1">
    <property type="entry name" value="NMRA-LIKE DOMAIN-CONTAINING PROTEIN"/>
    <property type="match status" value="1"/>
</dbReference>
<evidence type="ECO:0000259" key="1">
    <source>
        <dbReference type="Pfam" id="PF13460"/>
    </source>
</evidence>
<dbReference type="InterPro" id="IPR052718">
    <property type="entry name" value="NmrA-type_oxidoreductase"/>
</dbReference>
<dbReference type="CDD" id="cd05269">
    <property type="entry name" value="TMR_SDR_a"/>
    <property type="match status" value="1"/>
</dbReference>
<proteinExistence type="predicted"/>